<dbReference type="PANTHER" id="PTHR35711">
    <property type="entry name" value="EXPRESSED PROTEIN"/>
    <property type="match status" value="1"/>
</dbReference>
<organism evidence="3 4">
    <name type="scientific">Cryptosporidium parvum</name>
    <dbReference type="NCBI Taxonomy" id="5807"/>
    <lineage>
        <taxon>Eukaryota</taxon>
        <taxon>Sar</taxon>
        <taxon>Alveolata</taxon>
        <taxon>Apicomplexa</taxon>
        <taxon>Conoidasida</taxon>
        <taxon>Coccidia</taxon>
        <taxon>Eucoccidiorida</taxon>
        <taxon>Eimeriorina</taxon>
        <taxon>Cryptosporidiidae</taxon>
        <taxon>Cryptosporidium</taxon>
    </lineage>
</organism>
<feature type="compositionally biased region" description="Acidic residues" evidence="1">
    <location>
        <begin position="183"/>
        <end position="195"/>
    </location>
</feature>
<dbReference type="PANTHER" id="PTHR35711:SF1">
    <property type="entry name" value="ECTODERMAL, ISOFORM F"/>
    <property type="match status" value="1"/>
</dbReference>
<feature type="region of interest" description="Disordered" evidence="1">
    <location>
        <begin position="680"/>
        <end position="715"/>
    </location>
</feature>
<gene>
    <name evidence="3" type="ORF">CPATCC_001929</name>
</gene>
<evidence type="ECO:0000256" key="2">
    <source>
        <dbReference type="SAM" id="Phobius"/>
    </source>
</evidence>
<keyword evidence="2" id="KW-1133">Transmembrane helix</keyword>
<sequence>MRVGKIGKSLLILVLSLYFLILSLDLSFINGDNFGIGIKLVKCDSEFEKNKSEGSESLELGLELLKNTIGKAKVESGNGFGDKNKELSTMDGSIKSTLTESENFDDSEKSTSGSFGGENFEKDDSSVSEDSANKLGFLSQSLGPTFGRDENSNDSEVDSATADKVIKDKMKKIKEFDYSSRESEEEEDDDDDDDFDIKKNNNLNQEKKNMSINNSNQKMVNNGPKLIFNNLNEPKTGLNNYSNTKTNVNNKDNLPTFYYPGGTGISQPDIYNLPFGTNSAFSANQNVIHPKPTMKMNNIQQSGGIAINNVGFVNQRSLSTNQIQNQNVIKSMPKSQPKTVILQTVPITQPKPKPKPKQIVTQTAPKQQPKTILIQTVPITKPKPKPKPKQTVTQTAPKQQPKTILIQTVPITQPKPKPKLKPKQNVIKSVPKSQPKTVILQTVPITQPKPKPKPKQIVTQTAPKQQPKTILIQTVPITQPKPKPKPVMTQAVPVPQPKPAMVQPVPVPMPMPMPMPMPIPQQRQIMAQPVPVPVPVPQPRQTMVQPITVPVPQPRQTMVQPVTQPNTLMLYTVPVRKTRPIKAQTVPKPQPKTIILQALTKAKPKRTSSHQTNAANIISNNTKLRRNEPFLLIKDPSLRYGPNVKRKTPRKRIIPIFIKNRTPRKASNNILESDIITKKKSKVSNPKGEESEIEESDNDDNNDDSDDSSDDDDNDDYIKLIRVHKKSKQNNNKRNVKYIYKDIIHKPKYINANQLQNGRVNSHMQGQYLSHANNNMSGQKPQYGIPMFPMAPNPGQLQNGQRMINQGMRESDDDMGSFQSNSINAYKDTQPWYLQSTFIFSFVGIIFLLIAGAIAIFYIAA</sequence>
<keyword evidence="2" id="KW-0472">Membrane</keyword>
<feature type="region of interest" description="Disordered" evidence="1">
    <location>
        <begin position="379"/>
        <end position="400"/>
    </location>
</feature>
<feature type="region of interest" description="Disordered" evidence="1">
    <location>
        <begin position="446"/>
        <end position="466"/>
    </location>
</feature>
<feature type="transmembrane region" description="Helical" evidence="2">
    <location>
        <begin position="832"/>
        <end position="860"/>
    </location>
</feature>
<evidence type="ECO:0000256" key="1">
    <source>
        <dbReference type="SAM" id="MobiDB-lite"/>
    </source>
</evidence>
<feature type="region of interest" description="Disordered" evidence="1">
    <location>
        <begin position="348"/>
        <end position="367"/>
    </location>
</feature>
<feature type="region of interest" description="Disordered" evidence="1">
    <location>
        <begin position="97"/>
        <end position="161"/>
    </location>
</feature>
<dbReference type="EMBL" id="CP044419">
    <property type="protein sequence ID" value="QOY42297.1"/>
    <property type="molecule type" value="Genomic_DNA"/>
</dbReference>
<feature type="compositionally biased region" description="Low complexity" evidence="1">
    <location>
        <begin position="389"/>
        <end position="400"/>
    </location>
</feature>
<feature type="region of interest" description="Disordered" evidence="1">
    <location>
        <begin position="177"/>
        <end position="217"/>
    </location>
</feature>
<reference evidence="3 4" key="1">
    <citation type="submission" date="2019-09" db="EMBL/GenBank/DDBJ databases">
        <title>Consistent, comparative and evidence-based genome assembly and annotation for Cryptosporidium parvum, C. hominis and C. tyzzeri.</title>
        <authorList>
            <person name="Baptista R.P."/>
            <person name="Li Y."/>
            <person name="Sateriale A."/>
            <person name="Ansell B."/>
            <person name="Jex A."/>
            <person name="Sanders M."/>
            <person name="Brooks K."/>
            <person name="Tracey A."/>
            <person name="Berriman M."/>
            <person name="Striepen B."/>
            <person name="Cotton J.A."/>
            <person name="Kissinger J.C."/>
        </authorList>
    </citation>
    <scope>NUCLEOTIDE SEQUENCE [LARGE SCALE GENOMIC DNA]</scope>
    <source>
        <strain evidence="3 4">IOWA-ATCC</strain>
    </source>
</reference>
<dbReference type="Proteomes" id="UP000593906">
    <property type="component" value="Chromosome 4"/>
</dbReference>
<dbReference type="AlphaFoldDB" id="A0A7S7RGG8"/>
<dbReference type="OMA" id="ANTIYTQ"/>
<name>A0A7S7RGG8_CRYPV</name>
<dbReference type="VEuPathDB" id="CryptoDB:CPATCC_0021280"/>
<proteinExistence type="predicted"/>
<protein>
    <submittedName>
        <fullName evidence="3">Uncharacterized protein</fullName>
    </submittedName>
</protein>
<accession>A0A7S7RGG8</accession>
<keyword evidence="2" id="KW-0812">Transmembrane</keyword>
<evidence type="ECO:0000313" key="3">
    <source>
        <dbReference type="EMBL" id="QOY42297.1"/>
    </source>
</evidence>
<evidence type="ECO:0000313" key="4">
    <source>
        <dbReference type="Proteomes" id="UP000593906"/>
    </source>
</evidence>
<feature type="compositionally biased region" description="Acidic residues" evidence="1">
    <location>
        <begin position="691"/>
        <end position="715"/>
    </location>
</feature>